<feature type="region of interest" description="Disordered" evidence="8">
    <location>
        <begin position="691"/>
        <end position="712"/>
    </location>
</feature>
<dbReference type="GO" id="GO:0008270">
    <property type="term" value="F:zinc ion binding"/>
    <property type="evidence" value="ECO:0007669"/>
    <property type="project" value="InterPro"/>
</dbReference>
<dbReference type="EMBL" id="MSFO01000006">
    <property type="protein sequence ID" value="PLB46398.1"/>
    <property type="molecule type" value="Genomic_DNA"/>
</dbReference>
<dbReference type="PANTHER" id="PTHR31001">
    <property type="entry name" value="UNCHARACTERIZED TRANSCRIPTIONAL REGULATORY PROTEIN"/>
    <property type="match status" value="1"/>
</dbReference>
<dbReference type="GO" id="GO:0006351">
    <property type="term" value="P:DNA-templated transcription"/>
    <property type="evidence" value="ECO:0007669"/>
    <property type="project" value="InterPro"/>
</dbReference>
<feature type="compositionally biased region" description="Basic and acidic residues" evidence="8">
    <location>
        <begin position="691"/>
        <end position="703"/>
    </location>
</feature>
<dbReference type="OrthoDB" id="3989227at2759"/>
<dbReference type="Gene3D" id="4.10.240.10">
    <property type="entry name" value="Zn(2)-C6 fungal-type DNA-binding domain"/>
    <property type="match status" value="1"/>
</dbReference>
<dbReference type="InterPro" id="IPR007219">
    <property type="entry name" value="XnlR_reg_dom"/>
</dbReference>
<evidence type="ECO:0000256" key="8">
    <source>
        <dbReference type="SAM" id="MobiDB-lite"/>
    </source>
</evidence>
<evidence type="ECO:0000256" key="4">
    <source>
        <dbReference type="ARBA" id="ARBA00023125"/>
    </source>
</evidence>
<dbReference type="InterPro" id="IPR001138">
    <property type="entry name" value="Zn2Cys6_DnaBD"/>
</dbReference>
<dbReference type="CDD" id="cd12148">
    <property type="entry name" value="fungal_TF_MHR"/>
    <property type="match status" value="1"/>
</dbReference>
<gene>
    <name evidence="10" type="ORF">P170DRAFT_448304</name>
</gene>
<evidence type="ECO:0000256" key="6">
    <source>
        <dbReference type="ARBA" id="ARBA00023242"/>
    </source>
</evidence>
<keyword evidence="6" id="KW-0539">Nucleus</keyword>
<evidence type="ECO:0000256" key="7">
    <source>
        <dbReference type="SAM" id="Coils"/>
    </source>
</evidence>
<feature type="compositionally biased region" description="Polar residues" evidence="8">
    <location>
        <begin position="105"/>
        <end position="115"/>
    </location>
</feature>
<dbReference type="VEuPathDB" id="FungiDB:P170DRAFT_448304"/>
<dbReference type="SMART" id="SM00906">
    <property type="entry name" value="Fungal_trans"/>
    <property type="match status" value="1"/>
</dbReference>
<evidence type="ECO:0000259" key="9">
    <source>
        <dbReference type="PROSITE" id="PS50048"/>
    </source>
</evidence>
<keyword evidence="2" id="KW-0479">Metal-binding</keyword>
<accession>A0A2I2G0J4</accession>
<dbReference type="PROSITE" id="PS50048">
    <property type="entry name" value="ZN2_CY6_FUNGAL_2"/>
    <property type="match status" value="1"/>
</dbReference>
<evidence type="ECO:0000313" key="10">
    <source>
        <dbReference type="EMBL" id="PLB46398.1"/>
    </source>
</evidence>
<dbReference type="SUPFAM" id="SSF57701">
    <property type="entry name" value="Zn2/Cys6 DNA-binding domain"/>
    <property type="match status" value="1"/>
</dbReference>
<organism evidence="10 11">
    <name type="scientific">Aspergillus steynii IBT 23096</name>
    <dbReference type="NCBI Taxonomy" id="1392250"/>
    <lineage>
        <taxon>Eukaryota</taxon>
        <taxon>Fungi</taxon>
        <taxon>Dikarya</taxon>
        <taxon>Ascomycota</taxon>
        <taxon>Pezizomycotina</taxon>
        <taxon>Eurotiomycetes</taxon>
        <taxon>Eurotiomycetidae</taxon>
        <taxon>Eurotiales</taxon>
        <taxon>Aspergillaceae</taxon>
        <taxon>Aspergillus</taxon>
        <taxon>Aspergillus subgen. Circumdati</taxon>
    </lineage>
</organism>
<dbReference type="InterPro" id="IPR050613">
    <property type="entry name" value="Sec_Metabolite_Reg"/>
</dbReference>
<dbReference type="AlphaFoldDB" id="A0A2I2G0J4"/>
<proteinExistence type="predicted"/>
<dbReference type="Pfam" id="PF04082">
    <property type="entry name" value="Fungal_trans"/>
    <property type="match status" value="1"/>
</dbReference>
<reference evidence="10 11" key="1">
    <citation type="submission" date="2016-12" db="EMBL/GenBank/DDBJ databases">
        <title>The genomes of Aspergillus section Nigri reveals drivers in fungal speciation.</title>
        <authorList>
            <consortium name="DOE Joint Genome Institute"/>
            <person name="Vesth T.C."/>
            <person name="Nybo J."/>
            <person name="Theobald S."/>
            <person name="Brandl J."/>
            <person name="Frisvad J.C."/>
            <person name="Nielsen K.F."/>
            <person name="Lyhne E.K."/>
            <person name="Kogle M.E."/>
            <person name="Kuo A."/>
            <person name="Riley R."/>
            <person name="Clum A."/>
            <person name="Nolan M."/>
            <person name="Lipzen A."/>
            <person name="Salamov A."/>
            <person name="Henrissat B."/>
            <person name="Wiebenga A."/>
            <person name="De Vries R.P."/>
            <person name="Grigoriev I.V."/>
            <person name="Mortensen U.H."/>
            <person name="Andersen M.R."/>
            <person name="Baker S.E."/>
        </authorList>
    </citation>
    <scope>NUCLEOTIDE SEQUENCE [LARGE SCALE GENOMIC DNA]</scope>
    <source>
        <strain evidence="10 11">IBT 23096</strain>
    </source>
</reference>
<comment type="subcellular location">
    <subcellularLocation>
        <location evidence="1">Nucleus</location>
    </subcellularLocation>
</comment>
<feature type="coiled-coil region" evidence="7">
    <location>
        <begin position="72"/>
        <end position="99"/>
    </location>
</feature>
<evidence type="ECO:0000256" key="5">
    <source>
        <dbReference type="ARBA" id="ARBA00023163"/>
    </source>
</evidence>
<feature type="domain" description="Zn(2)-C6 fungal-type" evidence="9">
    <location>
        <begin position="22"/>
        <end position="51"/>
    </location>
</feature>
<dbReference type="GO" id="GO:0000981">
    <property type="term" value="F:DNA-binding transcription factor activity, RNA polymerase II-specific"/>
    <property type="evidence" value="ECO:0007669"/>
    <property type="project" value="InterPro"/>
</dbReference>
<keyword evidence="3" id="KW-0805">Transcription regulation</keyword>
<comment type="caution">
    <text evidence="10">The sequence shown here is derived from an EMBL/GenBank/DDBJ whole genome shotgun (WGS) entry which is preliminary data.</text>
</comment>
<evidence type="ECO:0000313" key="11">
    <source>
        <dbReference type="Proteomes" id="UP000234275"/>
    </source>
</evidence>
<name>A0A2I2G0J4_9EURO</name>
<dbReference type="SMART" id="SM00066">
    <property type="entry name" value="GAL4"/>
    <property type="match status" value="1"/>
</dbReference>
<dbReference type="PANTHER" id="PTHR31001:SF50">
    <property type="entry name" value="ZN(II)2CYS6 TRANSCRIPTION FACTOR (EUROFUNG)"/>
    <property type="match status" value="1"/>
</dbReference>
<dbReference type="CDD" id="cd00067">
    <property type="entry name" value="GAL4"/>
    <property type="match status" value="1"/>
</dbReference>
<evidence type="ECO:0000256" key="2">
    <source>
        <dbReference type="ARBA" id="ARBA00022723"/>
    </source>
</evidence>
<dbReference type="GO" id="GO:0003677">
    <property type="term" value="F:DNA binding"/>
    <property type="evidence" value="ECO:0007669"/>
    <property type="project" value="UniProtKB-KW"/>
</dbReference>
<protein>
    <recommendedName>
        <fullName evidence="9">Zn(2)-C6 fungal-type domain-containing protein</fullName>
    </recommendedName>
</protein>
<feature type="region of interest" description="Disordered" evidence="8">
    <location>
        <begin position="105"/>
        <end position="125"/>
    </location>
</feature>
<dbReference type="InterPro" id="IPR036864">
    <property type="entry name" value="Zn2-C6_fun-type_DNA-bd_sf"/>
</dbReference>
<keyword evidence="5" id="KW-0804">Transcription</keyword>
<feature type="compositionally biased region" description="Acidic residues" evidence="8">
    <location>
        <begin position="175"/>
        <end position="184"/>
    </location>
</feature>
<dbReference type="GeneID" id="36558654"/>
<keyword evidence="4" id="KW-0238">DNA-binding</keyword>
<dbReference type="GO" id="GO:0009893">
    <property type="term" value="P:positive regulation of metabolic process"/>
    <property type="evidence" value="ECO:0007669"/>
    <property type="project" value="UniProtKB-ARBA"/>
</dbReference>
<dbReference type="RefSeq" id="XP_024701700.1">
    <property type="nucleotide sequence ID" value="XM_024850955.1"/>
</dbReference>
<dbReference type="STRING" id="1392250.A0A2I2G0J4"/>
<evidence type="ECO:0000256" key="3">
    <source>
        <dbReference type="ARBA" id="ARBA00023015"/>
    </source>
</evidence>
<sequence>MSPEKNTTSPASNPSSVPKLRSCVVCRARKVRCDKLSPCSNCRRANIACVVPSADRPPRWARRLDVASNAASHEVMERVRTLENLVKQLRGQLAEANAAVVRSATGGSAVNSSGGSMHDHQDLSHQKLEGDVHDQFGRLVLQDPDRSRYVSSGFWSRVNDEIDGLKIDNRPLGYDDYDTSEDESSPGKSPSTQELDRTPSDRHAFLFRHNISPSTPDLREFHPLPSQIPYFLDVFSENINSIIRIVHVPTVAKMIRDLRGKPTSSLTPSNEALMFAIYYAAITSMEDEEVTANFGVTKVDLNLKYRLGLEHALAKADFLNVPNIVLVQALAIFLCLGRRHDSPRSVWMMTGLAIRMAQALGLHRDGARFKHLTPYEIEMRRRAWWALCLIDVRASEDQGTDYTIAYGSFDTKLPLNINDADFAPETVEMPPAREGLTDMTLPLVSYETCNLTKEMMTRSVKDGASSMEEQGRLLGEIYEKLDRGYLQYSVESDNIGYWTAILITRLVMAKMTLLIYLPILSPAPGEQCSETTRAKLFVAAIEIAEYNHALNAEPACRHWRWVFQTYTHWYAIVFLLLEINRRSWSPLVERAWVALHSQWLIPAQSHMDKDLRIWVPLRKLMAKARKHRDVEIVRLRGDSQGADRLEIEDDELPIPASSGPFPDGSDVVRLFRERWRQLFTAVREPVDRMQIRDGSAENNRAPDKTNSAALSKSSSVAYGIPSGSESIPNFDSGYLGSSSLQDPHPTKNEYSFIPSVNPDLNPLNHSTILSDSVGIDNPNNTSFGPGFVPWSWNDASSFLDNLTSASDDALDVNMDLDGEMNWLDWLESTKGVE</sequence>
<keyword evidence="11" id="KW-1185">Reference proteome</keyword>
<dbReference type="Pfam" id="PF00172">
    <property type="entry name" value="Zn_clus"/>
    <property type="match status" value="1"/>
</dbReference>
<dbReference type="Proteomes" id="UP000234275">
    <property type="component" value="Unassembled WGS sequence"/>
</dbReference>
<dbReference type="PROSITE" id="PS00463">
    <property type="entry name" value="ZN2_CY6_FUNGAL_1"/>
    <property type="match status" value="1"/>
</dbReference>
<evidence type="ECO:0000256" key="1">
    <source>
        <dbReference type="ARBA" id="ARBA00004123"/>
    </source>
</evidence>
<feature type="region of interest" description="Disordered" evidence="8">
    <location>
        <begin position="169"/>
        <end position="200"/>
    </location>
</feature>
<dbReference type="GO" id="GO:0005634">
    <property type="term" value="C:nucleus"/>
    <property type="evidence" value="ECO:0007669"/>
    <property type="project" value="UniProtKB-SubCell"/>
</dbReference>
<keyword evidence="7" id="KW-0175">Coiled coil</keyword>